<dbReference type="InterPro" id="IPR013376">
    <property type="entry name" value="Glut_perox_Gpx7"/>
</dbReference>
<dbReference type="FunFam" id="3.40.30.10:FF:000049">
    <property type="entry name" value="Glutathione peroxidase"/>
    <property type="match status" value="1"/>
</dbReference>
<evidence type="ECO:0000313" key="10">
    <source>
        <dbReference type="Proteomes" id="UP001318040"/>
    </source>
</evidence>
<dbReference type="InterPro" id="IPR013766">
    <property type="entry name" value="Thioredoxin_domain"/>
</dbReference>
<keyword evidence="5 6" id="KW-0560">Oxidoreductase</keyword>
<evidence type="ECO:0000256" key="8">
    <source>
        <dbReference type="SAM" id="Phobius"/>
    </source>
</evidence>
<keyword evidence="4 6" id="KW-0575">Peroxidase</keyword>
<dbReference type="NCBIfam" id="TIGR02540">
    <property type="entry name" value="gpx7"/>
    <property type="match status" value="1"/>
</dbReference>
<dbReference type="Gene3D" id="3.40.30.10">
    <property type="entry name" value="Glutaredoxin"/>
    <property type="match status" value="1"/>
</dbReference>
<dbReference type="PROSITE" id="PS51355">
    <property type="entry name" value="GLUTATHIONE_PEROXID_3"/>
    <property type="match status" value="1"/>
</dbReference>
<dbReference type="PROSITE" id="PS00763">
    <property type="entry name" value="GLUTATHIONE_PEROXID_2"/>
    <property type="match status" value="1"/>
</dbReference>
<dbReference type="GO" id="GO:0033554">
    <property type="term" value="P:cellular response to stress"/>
    <property type="evidence" value="ECO:0007669"/>
    <property type="project" value="UniProtKB-ARBA"/>
</dbReference>
<evidence type="ECO:0000256" key="2">
    <source>
        <dbReference type="ARBA" id="ARBA00006926"/>
    </source>
</evidence>
<dbReference type="InterPro" id="IPR029760">
    <property type="entry name" value="GPX_CS"/>
</dbReference>
<dbReference type="AlphaFoldDB" id="A0AAJ7UFZ0"/>
<evidence type="ECO:0000256" key="5">
    <source>
        <dbReference type="ARBA" id="ARBA00023002"/>
    </source>
</evidence>
<dbReference type="InterPro" id="IPR036249">
    <property type="entry name" value="Thioredoxin-like_sf"/>
</dbReference>
<dbReference type="Pfam" id="PF00255">
    <property type="entry name" value="GSHPx"/>
    <property type="match status" value="1"/>
</dbReference>
<gene>
    <name evidence="11" type="primary">GPX7</name>
</gene>
<name>A0AAJ7UFZ0_PETMA</name>
<dbReference type="GO" id="GO:0006979">
    <property type="term" value="P:response to oxidative stress"/>
    <property type="evidence" value="ECO:0007669"/>
    <property type="project" value="InterPro"/>
</dbReference>
<dbReference type="PROSITE" id="PS00460">
    <property type="entry name" value="GLUTATHIONE_PEROXID_1"/>
    <property type="match status" value="1"/>
</dbReference>
<dbReference type="SUPFAM" id="SSF52833">
    <property type="entry name" value="Thioredoxin-like"/>
    <property type="match status" value="1"/>
</dbReference>
<dbReference type="CDD" id="cd00340">
    <property type="entry name" value="GSH_Peroxidase"/>
    <property type="match status" value="1"/>
</dbReference>
<dbReference type="PRINTS" id="PR01011">
    <property type="entry name" value="GLUTPROXDASE"/>
</dbReference>
<feature type="region of interest" description="Disordered" evidence="7">
    <location>
        <begin position="13"/>
        <end position="45"/>
    </location>
</feature>
<sequence length="245" mass="25948">MSASGGESGVLTVIPLTGGSGERGVAPSLTGGAGERGVAPAPHPAMGSRVRGATLVLVLLIVGGSTSLLLLLVPPTSTTRDFYSHAATDIRGRRVDLEAYRGSVSLVVNVASECGYTQAHYGALQKLYRELGPTHFKVLAFPCNQFGAQEPGSNSEVEAFARHTQGASFPLFAKSLVLGANAEPALRFLFDALGQEPRWNFWKFLVDADGRPVGAWGPDTPVEDLRPAIVGLVRDVILKRRAEEL</sequence>
<reference evidence="11" key="1">
    <citation type="submission" date="2025-08" db="UniProtKB">
        <authorList>
            <consortium name="RefSeq"/>
        </authorList>
    </citation>
    <scope>IDENTIFICATION</scope>
    <source>
        <tissue evidence="11">Sperm</tissue>
    </source>
</reference>
<evidence type="ECO:0000313" key="11">
    <source>
        <dbReference type="RefSeq" id="XP_032834525.1"/>
    </source>
</evidence>
<comment type="catalytic activity">
    <reaction evidence="1">
        <text>2 glutathione + H2O2 = glutathione disulfide + 2 H2O</text>
        <dbReference type="Rhea" id="RHEA:16833"/>
        <dbReference type="ChEBI" id="CHEBI:15377"/>
        <dbReference type="ChEBI" id="CHEBI:16240"/>
        <dbReference type="ChEBI" id="CHEBI:57925"/>
        <dbReference type="ChEBI" id="CHEBI:58297"/>
        <dbReference type="EC" id="1.11.1.9"/>
    </reaction>
</comment>
<dbReference type="GO" id="GO:0004602">
    <property type="term" value="F:glutathione peroxidase activity"/>
    <property type="evidence" value="ECO:0007669"/>
    <property type="project" value="UniProtKB-EC"/>
</dbReference>
<keyword evidence="10" id="KW-1185">Reference proteome</keyword>
<dbReference type="RefSeq" id="XP_032834525.1">
    <property type="nucleotide sequence ID" value="XM_032978634.1"/>
</dbReference>
<dbReference type="PROSITE" id="PS51352">
    <property type="entry name" value="THIOREDOXIN_2"/>
    <property type="match status" value="1"/>
</dbReference>
<feature type="domain" description="Thioredoxin" evidence="9">
    <location>
        <begin position="73"/>
        <end position="234"/>
    </location>
</feature>
<dbReference type="PANTHER" id="PTHR11592">
    <property type="entry name" value="GLUTATHIONE PEROXIDASE"/>
    <property type="match status" value="1"/>
</dbReference>
<protein>
    <recommendedName>
        <fullName evidence="3 6">Glutathione peroxidase</fullName>
    </recommendedName>
</protein>
<feature type="transmembrane region" description="Helical" evidence="8">
    <location>
        <begin position="52"/>
        <end position="73"/>
    </location>
</feature>
<dbReference type="InterPro" id="IPR029759">
    <property type="entry name" value="GPX_AS"/>
</dbReference>
<dbReference type="Proteomes" id="UP001318040">
    <property type="component" value="Chromosome 67"/>
</dbReference>
<evidence type="ECO:0000256" key="4">
    <source>
        <dbReference type="ARBA" id="ARBA00022559"/>
    </source>
</evidence>
<evidence type="ECO:0000256" key="1">
    <source>
        <dbReference type="ARBA" id="ARBA00000217"/>
    </source>
</evidence>
<evidence type="ECO:0000256" key="6">
    <source>
        <dbReference type="RuleBase" id="RU000499"/>
    </source>
</evidence>
<comment type="similarity">
    <text evidence="2 6">Belongs to the glutathione peroxidase family.</text>
</comment>
<evidence type="ECO:0000256" key="7">
    <source>
        <dbReference type="SAM" id="MobiDB-lite"/>
    </source>
</evidence>
<dbReference type="CTD" id="2882"/>
<accession>A0AAJ7UFZ0</accession>
<dbReference type="KEGG" id="pmrn:116956796"/>
<dbReference type="GO" id="GO:0005788">
    <property type="term" value="C:endoplasmic reticulum lumen"/>
    <property type="evidence" value="ECO:0007669"/>
    <property type="project" value="UniProtKB-ARBA"/>
</dbReference>
<dbReference type="PANTHER" id="PTHR11592:SF78">
    <property type="entry name" value="GLUTATHIONE PEROXIDASE"/>
    <property type="match status" value="1"/>
</dbReference>
<evidence type="ECO:0000259" key="9">
    <source>
        <dbReference type="PROSITE" id="PS51352"/>
    </source>
</evidence>
<keyword evidence="8" id="KW-1133">Transmembrane helix</keyword>
<proteinExistence type="inferred from homology"/>
<keyword evidence="8" id="KW-0812">Transmembrane</keyword>
<organism evidence="10 11">
    <name type="scientific">Petromyzon marinus</name>
    <name type="common">Sea lamprey</name>
    <dbReference type="NCBI Taxonomy" id="7757"/>
    <lineage>
        <taxon>Eukaryota</taxon>
        <taxon>Metazoa</taxon>
        <taxon>Chordata</taxon>
        <taxon>Craniata</taxon>
        <taxon>Vertebrata</taxon>
        <taxon>Cyclostomata</taxon>
        <taxon>Hyperoartia</taxon>
        <taxon>Petromyzontiformes</taxon>
        <taxon>Petromyzontidae</taxon>
        <taxon>Petromyzon</taxon>
    </lineage>
</organism>
<evidence type="ECO:0000256" key="3">
    <source>
        <dbReference type="ARBA" id="ARBA00012310"/>
    </source>
</evidence>
<dbReference type="InterPro" id="IPR000889">
    <property type="entry name" value="Glutathione_peroxidase"/>
</dbReference>
<keyword evidence="8" id="KW-0472">Membrane</keyword>